<keyword evidence="1" id="KW-1133">Transmembrane helix</keyword>
<feature type="transmembrane region" description="Helical" evidence="1">
    <location>
        <begin position="210"/>
        <end position="229"/>
    </location>
</feature>
<feature type="domain" description="DUF2207" evidence="2">
    <location>
        <begin position="27"/>
        <end position="177"/>
    </location>
</feature>
<sequence length="501" mass="53053">MKLAALLLLPFLSVTQDQPSLPGLPQSVEVALKVQHDGSLSVTEAVSVPRDNSMTRTIPLHANERVLGIRDISIEGAGNAEASNDQVTFYLRGGTSVLRYTVDGAVGTSLGVEHVTWDVAGGWDTRLELVRATFAAPAVPDALSCLAGPPGSTTRCGAAQIDHSGLTRVSVPKLQPGSRVQLTAELPGGTVAATERRVPSGPFAATAPVWWAWLAFALLSIAGTVTVFVRRRRDRQPGRATPVQLLDNGRFASPDGVLPGHVGLLLTGRVSSVDLAATVLDLCVRNYLWVSEDGPGNWVLVRRNPPDEHLTAFERAVYAAAVPGEAATLAEVREAGVPELVADAVRRGWLSPKRLSKVGPRLCAYGVFLTVLLAFTVGYAQLGLVLLATGLAVTVAARLLPKRTKAGLDLRDRLRGLDAQLRMDAPDDELLASRALPYAYALGEADAWLVNACSLSAYWYGTPGGESVPLARTSGFVAALTVAFEGARHLRPDESKTPAPA</sequence>
<gene>
    <name evidence="4" type="ORF">ACFSVL_27960</name>
</gene>
<accession>A0ABW5HEE2</accession>
<protein>
    <submittedName>
        <fullName evidence="4">DUF2207 family protein</fullName>
    </submittedName>
</protein>
<comment type="caution">
    <text evidence="4">The sequence shown here is derived from an EMBL/GenBank/DDBJ whole genome shotgun (WGS) entry which is preliminary data.</text>
</comment>
<proteinExistence type="predicted"/>
<keyword evidence="1" id="KW-0472">Membrane</keyword>
<evidence type="ECO:0000259" key="3">
    <source>
        <dbReference type="Pfam" id="PF20990"/>
    </source>
</evidence>
<feature type="transmembrane region" description="Helical" evidence="1">
    <location>
        <begin position="362"/>
        <end position="379"/>
    </location>
</feature>
<evidence type="ECO:0000256" key="1">
    <source>
        <dbReference type="SAM" id="Phobius"/>
    </source>
</evidence>
<dbReference type="EMBL" id="JBHUKS010000020">
    <property type="protein sequence ID" value="MFD2471260.1"/>
    <property type="molecule type" value="Genomic_DNA"/>
</dbReference>
<evidence type="ECO:0000259" key="2">
    <source>
        <dbReference type="Pfam" id="PF09972"/>
    </source>
</evidence>
<reference evidence="5" key="1">
    <citation type="journal article" date="2019" name="Int. J. Syst. Evol. Microbiol.">
        <title>The Global Catalogue of Microorganisms (GCM) 10K type strain sequencing project: providing services to taxonomists for standard genome sequencing and annotation.</title>
        <authorList>
            <consortium name="The Broad Institute Genomics Platform"/>
            <consortium name="The Broad Institute Genome Sequencing Center for Infectious Disease"/>
            <person name="Wu L."/>
            <person name="Ma J."/>
        </authorList>
    </citation>
    <scope>NUCLEOTIDE SEQUENCE [LARGE SCALE GENOMIC DNA]</scope>
    <source>
        <strain evidence="5">CGMCC 4.7641</strain>
    </source>
</reference>
<dbReference type="InterPro" id="IPR018702">
    <property type="entry name" value="DUF2207"/>
</dbReference>
<keyword evidence="1" id="KW-0812">Transmembrane</keyword>
<dbReference type="RefSeq" id="WP_378308528.1">
    <property type="nucleotide sequence ID" value="NZ_JBHUKS010000020.1"/>
</dbReference>
<dbReference type="Pfam" id="PF20990">
    <property type="entry name" value="DUF2207_C"/>
    <property type="match status" value="1"/>
</dbReference>
<name>A0ABW5HEE2_9PSEU</name>
<dbReference type="InterPro" id="IPR048389">
    <property type="entry name" value="YciQ-like_C"/>
</dbReference>
<dbReference type="Proteomes" id="UP001597483">
    <property type="component" value="Unassembled WGS sequence"/>
</dbReference>
<organism evidence="4 5">
    <name type="scientific">Amycolatopsis silviterrae</name>
    <dbReference type="NCBI Taxonomy" id="1656914"/>
    <lineage>
        <taxon>Bacteria</taxon>
        <taxon>Bacillati</taxon>
        <taxon>Actinomycetota</taxon>
        <taxon>Actinomycetes</taxon>
        <taxon>Pseudonocardiales</taxon>
        <taxon>Pseudonocardiaceae</taxon>
        <taxon>Amycolatopsis</taxon>
    </lineage>
</organism>
<evidence type="ECO:0000313" key="4">
    <source>
        <dbReference type="EMBL" id="MFD2471260.1"/>
    </source>
</evidence>
<feature type="domain" description="Predicted membrane protein YciQ-like C-terminal" evidence="3">
    <location>
        <begin position="251"/>
        <end position="449"/>
    </location>
</feature>
<keyword evidence="5" id="KW-1185">Reference proteome</keyword>
<evidence type="ECO:0000313" key="5">
    <source>
        <dbReference type="Proteomes" id="UP001597483"/>
    </source>
</evidence>
<dbReference type="Pfam" id="PF09972">
    <property type="entry name" value="DUF2207"/>
    <property type="match status" value="1"/>
</dbReference>